<organism evidence="1 2">
    <name type="scientific">Owenweeksia hongkongensis (strain DSM 17368 / CIP 108786 / JCM 12287 / NRRL B-23963 / UST20020801)</name>
    <dbReference type="NCBI Taxonomy" id="926562"/>
    <lineage>
        <taxon>Bacteria</taxon>
        <taxon>Pseudomonadati</taxon>
        <taxon>Bacteroidota</taxon>
        <taxon>Flavobacteriia</taxon>
        <taxon>Flavobacteriales</taxon>
        <taxon>Owenweeksiaceae</taxon>
        <taxon>Owenweeksia</taxon>
    </lineage>
</organism>
<dbReference type="Proteomes" id="UP000005631">
    <property type="component" value="Chromosome"/>
</dbReference>
<evidence type="ECO:0008006" key="3">
    <source>
        <dbReference type="Google" id="ProtNLM"/>
    </source>
</evidence>
<reference evidence="1 2" key="1">
    <citation type="journal article" date="2012" name="Stand. Genomic Sci.">
        <title>Genome sequence of the orange-pigmented seawater bacterium Owenweeksia hongkongensis type strain (UST20020801(T)).</title>
        <authorList>
            <person name="Riedel T."/>
            <person name="Held B."/>
            <person name="Nolan M."/>
            <person name="Lucas S."/>
            <person name="Lapidus A."/>
            <person name="Tice H."/>
            <person name="Del Rio T.G."/>
            <person name="Cheng J.F."/>
            <person name="Han C."/>
            <person name="Tapia R."/>
            <person name="Goodwin L.A."/>
            <person name="Pitluck S."/>
            <person name="Liolios K."/>
            <person name="Mavromatis K."/>
            <person name="Pagani I."/>
            <person name="Ivanova N."/>
            <person name="Mikhailova N."/>
            <person name="Pati A."/>
            <person name="Chen A."/>
            <person name="Palaniappan K."/>
            <person name="Rohde M."/>
            <person name="Tindall B.J."/>
            <person name="Detter J.C."/>
            <person name="Goker M."/>
            <person name="Woyke T."/>
            <person name="Bristow J."/>
            <person name="Eisen J.A."/>
            <person name="Markowitz V."/>
            <person name="Hugenholtz P."/>
            <person name="Klenk H.P."/>
            <person name="Kyrpides N.C."/>
        </authorList>
    </citation>
    <scope>NUCLEOTIDE SEQUENCE</scope>
    <source>
        <strain evidence="2">DSM 17368 / JCM 12287 / NRRL B-23963</strain>
    </source>
</reference>
<keyword evidence="2" id="KW-1185">Reference proteome</keyword>
<accession>G8R846</accession>
<protein>
    <recommendedName>
        <fullName evidence="3">Addiction module component</fullName>
    </recommendedName>
</protein>
<dbReference type="RefSeq" id="WP_014201770.1">
    <property type="nucleotide sequence ID" value="NC_016599.1"/>
</dbReference>
<name>G8R846_OWEHD</name>
<dbReference type="HOGENOM" id="CLU_2586361_0_0_10"/>
<gene>
    <name evidence="1" type="ordered locus">Oweho_1417</name>
</gene>
<dbReference type="KEGG" id="oho:Oweho_1417"/>
<dbReference type="EMBL" id="CP003156">
    <property type="protein sequence ID" value="AEV32414.1"/>
    <property type="molecule type" value="Genomic_DNA"/>
</dbReference>
<evidence type="ECO:0000313" key="2">
    <source>
        <dbReference type="Proteomes" id="UP000005631"/>
    </source>
</evidence>
<proteinExistence type="predicted"/>
<dbReference type="STRING" id="926562.Oweho_1417"/>
<evidence type="ECO:0000313" key="1">
    <source>
        <dbReference type="EMBL" id="AEV32414.1"/>
    </source>
</evidence>
<dbReference type="AlphaFoldDB" id="G8R846"/>
<sequence>MNVKEKIMERVNAIDNPEILTEILELISAETEAESPYKLNPYEQKSINEGMADVNEGRTYSQQEADNLISKWLLEKSGGH</sequence>
<dbReference type="OrthoDB" id="1202966at2"/>